<dbReference type="Pfam" id="PF04468">
    <property type="entry name" value="PSP1"/>
    <property type="match status" value="1"/>
</dbReference>
<feature type="domain" description="PSP1 C-terminal" evidence="2">
    <location>
        <begin position="89"/>
        <end position="174"/>
    </location>
</feature>
<dbReference type="NCBIfam" id="NF041131">
    <property type="entry name" value="RicT_YaaT_fam"/>
    <property type="match status" value="1"/>
</dbReference>
<evidence type="ECO:0000313" key="4">
    <source>
        <dbReference type="Proteomes" id="UP000826725"/>
    </source>
</evidence>
<dbReference type="EMBL" id="AP024086">
    <property type="protein sequence ID" value="BCL59331.1"/>
    <property type="molecule type" value="Genomic_DNA"/>
</dbReference>
<dbReference type="InterPro" id="IPR047767">
    <property type="entry name" value="PSP1-like"/>
</dbReference>
<dbReference type="PANTHER" id="PTHR43830">
    <property type="entry name" value="PROTEIN PSP1"/>
    <property type="match status" value="1"/>
</dbReference>
<dbReference type="InterPro" id="IPR007557">
    <property type="entry name" value="PSP1_C"/>
</dbReference>
<feature type="region of interest" description="Disordered" evidence="1">
    <location>
        <begin position="285"/>
        <end position="314"/>
    </location>
</feature>
<dbReference type="PANTHER" id="PTHR43830:SF3">
    <property type="entry name" value="PROTEIN PSP1"/>
    <property type="match status" value="1"/>
</dbReference>
<dbReference type="PROSITE" id="PS51411">
    <property type="entry name" value="PSP1_C"/>
    <property type="match status" value="1"/>
</dbReference>
<proteinExistence type="predicted"/>
<evidence type="ECO:0000313" key="3">
    <source>
        <dbReference type="EMBL" id="BCL59331.1"/>
    </source>
</evidence>
<dbReference type="KEGG" id="dbk:DGMP_00240"/>
<dbReference type="AlphaFoldDB" id="A0A8D5JPU6"/>
<protein>
    <recommendedName>
        <fullName evidence="2">PSP1 C-terminal domain-containing protein</fullName>
    </recommendedName>
</protein>
<evidence type="ECO:0000256" key="1">
    <source>
        <dbReference type="SAM" id="MobiDB-lite"/>
    </source>
</evidence>
<sequence length="314" mass="36381">MQAPNDLRYYMTEMSEEESSVRSETGEGKTFYRIQFREEGQQFSASFPEPDLAAGNVVMVDTDHGLEPAEIVGRPSLTGCRGQVSRATFEISRLASDEEREKYSHLAEHEARAFSICRGLIEKHELSMQLVRVERFFNGSKMVFYFTADNRVDFRALVKDLVQEFRTRVEMRQVGVRHETKMIGGIGTCGRELCCSSFIKKFDSVSIKMAKEQDLPLNPAKISGVCNRLLCCLTYEYDTYKKQRKGMPRPGKRIVINNEHFRVKRQNPLQETILVENESGEEITLPRDQWKQYRHQKRKTTGRDRKKKKDRGNS</sequence>
<gene>
    <name evidence="3" type="ORF">DGMP_00240</name>
</gene>
<dbReference type="GO" id="GO:0005737">
    <property type="term" value="C:cytoplasm"/>
    <property type="evidence" value="ECO:0007669"/>
    <property type="project" value="TreeGrafter"/>
</dbReference>
<accession>A0A8D5JPU6</accession>
<name>A0A8D5JPU6_9BACT</name>
<feature type="compositionally biased region" description="Basic residues" evidence="1">
    <location>
        <begin position="292"/>
        <end position="314"/>
    </location>
</feature>
<organism evidence="3 4">
    <name type="scientific">Desulfomarina profundi</name>
    <dbReference type="NCBI Taxonomy" id="2772557"/>
    <lineage>
        <taxon>Bacteria</taxon>
        <taxon>Pseudomonadati</taxon>
        <taxon>Thermodesulfobacteriota</taxon>
        <taxon>Desulfobulbia</taxon>
        <taxon>Desulfobulbales</taxon>
        <taxon>Desulfobulbaceae</taxon>
        <taxon>Desulfomarina</taxon>
    </lineage>
</organism>
<keyword evidence="4" id="KW-1185">Reference proteome</keyword>
<dbReference type="Proteomes" id="UP000826725">
    <property type="component" value="Chromosome"/>
</dbReference>
<reference evidence="3" key="1">
    <citation type="submission" date="2020-09" db="EMBL/GenBank/DDBJ databases">
        <title>Desulfogranum mesoprofundum gen. nov., sp. nov., a novel mesophilic, sulfate-reducing chemolithoautotroph isolated from a deep-sea hydrothermal vent chimney in the Suiyo Seamount.</title>
        <authorList>
            <person name="Hashimoto Y."/>
            <person name="Nakagawa S."/>
        </authorList>
    </citation>
    <scope>NUCLEOTIDE SEQUENCE</scope>
    <source>
        <strain evidence="3">KT2</strain>
    </source>
</reference>
<evidence type="ECO:0000259" key="2">
    <source>
        <dbReference type="PROSITE" id="PS51411"/>
    </source>
</evidence>